<dbReference type="Proteomes" id="UP000013909">
    <property type="component" value="Unassembled WGS sequence"/>
</dbReference>
<sequence>MKRLLRFLLALAVLIAIAYMVGPKESIRSLDGPYPSVPSDLNALESYIKAGEDSVIGLKPNNEARIVWANPDNKTKTPFSVLYVHGFGASQMEGDPVHQLLAAHFGANLFLARLPEHGIDRPNAFEYLTPEKLVAGVREAYAIASQLGDRVIVIGTSMGGALSLILASEQPDIHALLLFSPCIVEYGNKLDPLFQPWMKQLMKATMTNKEGVQEVPREGDKAKYWANRYHINAYTSLAIMLRSTMQTDRFAKVTQPLFLAYYYKDEENQDNVVSVPAMLAMFDQVSTPENQRRKMAFPDAADHVIGSSITSGEWENVLTESIRFLEDVVKVPQKMEMMDAIAVE</sequence>
<protein>
    <recommendedName>
        <fullName evidence="2">AB hydrolase-1 domain-containing protein</fullName>
    </recommendedName>
</protein>
<dbReference type="PATRIC" id="fig|1288963.3.peg.175"/>
<name>R7ZZ95_9BACT</name>
<dbReference type="GO" id="GO:0016787">
    <property type="term" value="F:hydrolase activity"/>
    <property type="evidence" value="ECO:0007669"/>
    <property type="project" value="UniProtKB-KW"/>
</dbReference>
<accession>R7ZZ95</accession>
<dbReference type="GO" id="GO:0016020">
    <property type="term" value="C:membrane"/>
    <property type="evidence" value="ECO:0007669"/>
    <property type="project" value="TreeGrafter"/>
</dbReference>
<dbReference type="OrthoDB" id="5416147at2"/>
<dbReference type="AlphaFoldDB" id="R7ZZ95"/>
<gene>
    <name evidence="3" type="ORF">ADIS_0176</name>
</gene>
<evidence type="ECO:0000256" key="1">
    <source>
        <dbReference type="ARBA" id="ARBA00022801"/>
    </source>
</evidence>
<evidence type="ECO:0000313" key="3">
    <source>
        <dbReference type="EMBL" id="EON79374.1"/>
    </source>
</evidence>
<reference evidence="3 4" key="1">
    <citation type="submission" date="2013-02" db="EMBL/GenBank/DDBJ databases">
        <title>A novel strain isolated from Lonar lake, Maharashtra, India.</title>
        <authorList>
            <person name="Singh A."/>
        </authorList>
    </citation>
    <scope>NUCLEOTIDE SEQUENCE [LARGE SCALE GENOMIC DNA]</scope>
    <source>
        <strain evidence="3 4">AK24</strain>
    </source>
</reference>
<evidence type="ECO:0000313" key="4">
    <source>
        <dbReference type="Proteomes" id="UP000013909"/>
    </source>
</evidence>
<evidence type="ECO:0000259" key="2">
    <source>
        <dbReference type="Pfam" id="PF12697"/>
    </source>
</evidence>
<dbReference type="InterPro" id="IPR000073">
    <property type="entry name" value="AB_hydrolase_1"/>
</dbReference>
<comment type="caution">
    <text evidence="3">The sequence shown here is derived from an EMBL/GenBank/DDBJ whole genome shotgun (WGS) entry which is preliminary data.</text>
</comment>
<dbReference type="RefSeq" id="WP_010852328.1">
    <property type="nucleotide sequence ID" value="NZ_AQHR01000007.1"/>
</dbReference>
<dbReference type="PANTHER" id="PTHR43798">
    <property type="entry name" value="MONOACYLGLYCEROL LIPASE"/>
    <property type="match status" value="1"/>
</dbReference>
<proteinExistence type="predicted"/>
<dbReference type="Pfam" id="PF12697">
    <property type="entry name" value="Abhydrolase_6"/>
    <property type="match status" value="1"/>
</dbReference>
<dbReference type="PANTHER" id="PTHR43798:SF31">
    <property type="entry name" value="AB HYDROLASE SUPERFAMILY PROTEIN YCLE"/>
    <property type="match status" value="1"/>
</dbReference>
<dbReference type="STRING" id="1232681.ADIS_0176"/>
<organism evidence="3 4">
    <name type="scientific">Lunatimonas lonarensis</name>
    <dbReference type="NCBI Taxonomy" id="1232681"/>
    <lineage>
        <taxon>Bacteria</taxon>
        <taxon>Pseudomonadati</taxon>
        <taxon>Bacteroidota</taxon>
        <taxon>Cytophagia</taxon>
        <taxon>Cytophagales</taxon>
        <taxon>Cyclobacteriaceae</taxon>
    </lineage>
</organism>
<feature type="domain" description="AB hydrolase-1" evidence="2">
    <location>
        <begin position="81"/>
        <end position="287"/>
    </location>
</feature>
<dbReference type="SUPFAM" id="SSF53474">
    <property type="entry name" value="alpha/beta-Hydrolases"/>
    <property type="match status" value="1"/>
</dbReference>
<dbReference type="InterPro" id="IPR050266">
    <property type="entry name" value="AB_hydrolase_sf"/>
</dbReference>
<keyword evidence="4" id="KW-1185">Reference proteome</keyword>
<keyword evidence="1" id="KW-0378">Hydrolase</keyword>
<dbReference type="Gene3D" id="3.40.50.1820">
    <property type="entry name" value="alpha/beta hydrolase"/>
    <property type="match status" value="1"/>
</dbReference>
<dbReference type="EMBL" id="AQHR01000007">
    <property type="protein sequence ID" value="EON79374.1"/>
    <property type="molecule type" value="Genomic_DNA"/>
</dbReference>
<dbReference type="InterPro" id="IPR029058">
    <property type="entry name" value="AB_hydrolase_fold"/>
</dbReference>